<reference evidence="1" key="1">
    <citation type="submission" date="2019-08" db="EMBL/GenBank/DDBJ databases">
        <title>Genome sequence of Clostridiales bacterium MT110.</title>
        <authorList>
            <person name="Cao J."/>
        </authorList>
    </citation>
    <scope>NUCLEOTIDE SEQUENCE</scope>
    <source>
        <strain evidence="1">MT110</strain>
    </source>
</reference>
<keyword evidence="1" id="KW-0645">Protease</keyword>
<accession>A0ACD1AG99</accession>
<evidence type="ECO:0000313" key="2">
    <source>
        <dbReference type="Proteomes" id="UP000594014"/>
    </source>
</evidence>
<keyword evidence="2" id="KW-1185">Reference proteome</keyword>
<gene>
    <name evidence="1" type="primary">map</name>
    <name evidence="1" type="ORF">FRZ06_20185</name>
</gene>
<protein>
    <submittedName>
        <fullName evidence="1">Type I methionyl aminopeptidase</fullName>
        <ecNumber evidence="1">3.4.11.18</ecNumber>
    </submittedName>
</protein>
<evidence type="ECO:0000313" key="1">
    <source>
        <dbReference type="EMBL" id="QOX65513.1"/>
    </source>
</evidence>
<keyword evidence="1" id="KW-0378">Hydrolase</keyword>
<dbReference type="Proteomes" id="UP000594014">
    <property type="component" value="Chromosome"/>
</dbReference>
<dbReference type="EMBL" id="CP042469">
    <property type="protein sequence ID" value="QOX65513.1"/>
    <property type="molecule type" value="Genomic_DNA"/>
</dbReference>
<keyword evidence="1" id="KW-0031">Aminopeptidase</keyword>
<dbReference type="EC" id="3.4.11.18" evidence="1"/>
<proteinExistence type="predicted"/>
<name>A0ACD1AG99_9FIRM</name>
<organism evidence="1 2">
    <name type="scientific">Anoxybacterium hadale</name>
    <dbReference type="NCBI Taxonomy" id="3408580"/>
    <lineage>
        <taxon>Bacteria</taxon>
        <taxon>Bacillati</taxon>
        <taxon>Bacillota</taxon>
        <taxon>Clostridia</taxon>
        <taxon>Peptostreptococcales</taxon>
        <taxon>Anaerovoracaceae</taxon>
        <taxon>Anoxybacterium</taxon>
    </lineage>
</organism>
<sequence>MIIIKSQQEIDIMRESGKVTAFILSELANMVRPGMSTKEIDEFVESTILKHGMIPSFKGYNGYPASACVSVNEEVVHGIPSEKKLLKEGDIVSVDVGSTYKGYVSDAARTYPVGTISPEAQKLITVTEQSFFEGLKFCKVGYRLSDISAAIQRKAEAEGFSVIRDFVGHGVGRAMHEEPQIPNYGKPGRGPRLAAGMVFAIEPMINQGDYEVEVLQNNWTVVTVDGKLSAHYENTVVITDGEPELLTLA</sequence>